<gene>
    <name evidence="1" type="ORF">GIB67_004978</name>
</gene>
<dbReference type="EMBL" id="JACGCM010000696">
    <property type="protein sequence ID" value="KAF6168426.1"/>
    <property type="molecule type" value="Genomic_DNA"/>
</dbReference>
<evidence type="ECO:0000313" key="2">
    <source>
        <dbReference type="Proteomes" id="UP000541444"/>
    </source>
</evidence>
<keyword evidence="2" id="KW-1185">Reference proteome</keyword>
<organism evidence="1 2">
    <name type="scientific">Kingdonia uniflora</name>
    <dbReference type="NCBI Taxonomy" id="39325"/>
    <lineage>
        <taxon>Eukaryota</taxon>
        <taxon>Viridiplantae</taxon>
        <taxon>Streptophyta</taxon>
        <taxon>Embryophyta</taxon>
        <taxon>Tracheophyta</taxon>
        <taxon>Spermatophyta</taxon>
        <taxon>Magnoliopsida</taxon>
        <taxon>Ranunculales</taxon>
        <taxon>Circaeasteraceae</taxon>
        <taxon>Kingdonia</taxon>
    </lineage>
</organism>
<protein>
    <submittedName>
        <fullName evidence="1">Uncharacterized protein</fullName>
    </submittedName>
</protein>
<evidence type="ECO:0000313" key="1">
    <source>
        <dbReference type="EMBL" id="KAF6168426.1"/>
    </source>
</evidence>
<accession>A0A7J7NMQ6</accession>
<feature type="non-terminal residue" evidence="1">
    <location>
        <position position="70"/>
    </location>
</feature>
<reference evidence="1 2" key="1">
    <citation type="journal article" date="2020" name="IScience">
        <title>Genome Sequencing of the Endangered Kingdonia uniflora (Circaeasteraceae, Ranunculales) Reveals Potential Mechanisms of Evolutionary Specialization.</title>
        <authorList>
            <person name="Sun Y."/>
            <person name="Deng T."/>
            <person name="Zhang A."/>
            <person name="Moore M.J."/>
            <person name="Landis J.B."/>
            <person name="Lin N."/>
            <person name="Zhang H."/>
            <person name="Zhang X."/>
            <person name="Huang J."/>
            <person name="Zhang X."/>
            <person name="Sun H."/>
            <person name="Wang H."/>
        </authorList>
    </citation>
    <scope>NUCLEOTIDE SEQUENCE [LARGE SCALE GENOMIC DNA]</scope>
    <source>
        <strain evidence="1">TB1705</strain>
        <tissue evidence="1">Leaf</tissue>
    </source>
</reference>
<dbReference type="AlphaFoldDB" id="A0A7J7NMQ6"/>
<dbReference type="Proteomes" id="UP000541444">
    <property type="component" value="Unassembled WGS sequence"/>
</dbReference>
<name>A0A7J7NMQ6_9MAGN</name>
<comment type="caution">
    <text evidence="1">The sequence shown here is derived from an EMBL/GenBank/DDBJ whole genome shotgun (WGS) entry which is preliminary data.</text>
</comment>
<sequence>MLLDASTSPNCRCGNLYCELLAFSPWLVTRVLTSNYMNSNIGLSMRIRNKPSQVELGESKLWASNYVKRT</sequence>
<proteinExistence type="predicted"/>